<dbReference type="SUPFAM" id="SSF56112">
    <property type="entry name" value="Protein kinase-like (PK-like)"/>
    <property type="match status" value="1"/>
</dbReference>
<reference evidence="10 11" key="1">
    <citation type="journal article" date="2024" name="Nat. Commun.">
        <title>Phylogenomics reveals the evolutionary origins of lichenization in chlorophyte algae.</title>
        <authorList>
            <person name="Puginier C."/>
            <person name="Libourel C."/>
            <person name="Otte J."/>
            <person name="Skaloud P."/>
            <person name="Haon M."/>
            <person name="Grisel S."/>
            <person name="Petersen M."/>
            <person name="Berrin J.G."/>
            <person name="Delaux P.M."/>
            <person name="Dal Grande F."/>
            <person name="Keller J."/>
        </authorList>
    </citation>
    <scope>NUCLEOTIDE SEQUENCE [LARGE SCALE GENOMIC DNA]</scope>
    <source>
        <strain evidence="10 11">SAG 2036</strain>
    </source>
</reference>
<dbReference type="PANTHER" id="PTHR44329:SF288">
    <property type="entry name" value="MITOGEN-ACTIVATED PROTEIN KINASE KINASE KINASE 20"/>
    <property type="match status" value="1"/>
</dbReference>
<dbReference type="Pfam" id="PF07714">
    <property type="entry name" value="PK_Tyr_Ser-Thr"/>
    <property type="match status" value="1"/>
</dbReference>
<evidence type="ECO:0000256" key="7">
    <source>
        <dbReference type="SAM" id="MobiDB-lite"/>
    </source>
</evidence>
<feature type="compositionally biased region" description="Polar residues" evidence="7">
    <location>
        <begin position="716"/>
        <end position="727"/>
    </location>
</feature>
<keyword evidence="2" id="KW-0808">Transferase</keyword>
<dbReference type="InterPro" id="IPR017441">
    <property type="entry name" value="Protein_kinase_ATP_BS"/>
</dbReference>
<dbReference type="InterPro" id="IPR008271">
    <property type="entry name" value="Ser/Thr_kinase_AS"/>
</dbReference>
<evidence type="ECO:0000256" key="6">
    <source>
        <dbReference type="PROSITE-ProRule" id="PRU10141"/>
    </source>
</evidence>
<comment type="caution">
    <text evidence="10">The sequence shown here is derived from an EMBL/GenBank/DDBJ whole genome shotgun (WGS) entry which is preliminary data.</text>
</comment>
<evidence type="ECO:0000313" key="11">
    <source>
        <dbReference type="Proteomes" id="UP001465755"/>
    </source>
</evidence>
<feature type="binding site" evidence="6">
    <location>
        <position position="792"/>
    </location>
    <ligand>
        <name>ATP</name>
        <dbReference type="ChEBI" id="CHEBI:30616"/>
    </ligand>
</feature>
<evidence type="ECO:0000256" key="2">
    <source>
        <dbReference type="ARBA" id="ARBA00022679"/>
    </source>
</evidence>
<keyword evidence="8" id="KW-1133">Transmembrane helix</keyword>
<dbReference type="SMART" id="SM00220">
    <property type="entry name" value="S_TKc"/>
    <property type="match status" value="1"/>
</dbReference>
<protein>
    <recommendedName>
        <fullName evidence="9">Protein kinase domain-containing protein</fullName>
    </recommendedName>
</protein>
<feature type="region of interest" description="Disordered" evidence="7">
    <location>
        <begin position="711"/>
        <end position="745"/>
    </location>
</feature>
<dbReference type="PROSITE" id="PS00107">
    <property type="entry name" value="PROTEIN_KINASE_ATP"/>
    <property type="match status" value="1"/>
</dbReference>
<gene>
    <name evidence="10" type="ORF">WJX73_004080</name>
</gene>
<keyword evidence="8" id="KW-0472">Membrane</keyword>
<dbReference type="GO" id="GO:0005524">
    <property type="term" value="F:ATP binding"/>
    <property type="evidence" value="ECO:0007669"/>
    <property type="project" value="UniProtKB-UniRule"/>
</dbReference>
<evidence type="ECO:0000256" key="8">
    <source>
        <dbReference type="SAM" id="Phobius"/>
    </source>
</evidence>
<dbReference type="Proteomes" id="UP001465755">
    <property type="component" value="Unassembled WGS sequence"/>
</dbReference>
<feature type="region of interest" description="Disordered" evidence="7">
    <location>
        <begin position="584"/>
        <end position="615"/>
    </location>
</feature>
<keyword evidence="11" id="KW-1185">Reference proteome</keyword>
<keyword evidence="4" id="KW-0418">Kinase</keyword>
<accession>A0AAW1P0M8</accession>
<dbReference type="PROSITE" id="PS00108">
    <property type="entry name" value="PROTEIN_KINASE_ST"/>
    <property type="match status" value="1"/>
</dbReference>
<keyword evidence="8" id="KW-0812">Transmembrane</keyword>
<organism evidence="10 11">
    <name type="scientific">Symbiochloris irregularis</name>
    <dbReference type="NCBI Taxonomy" id="706552"/>
    <lineage>
        <taxon>Eukaryota</taxon>
        <taxon>Viridiplantae</taxon>
        <taxon>Chlorophyta</taxon>
        <taxon>core chlorophytes</taxon>
        <taxon>Trebouxiophyceae</taxon>
        <taxon>Trebouxiales</taxon>
        <taxon>Trebouxiaceae</taxon>
        <taxon>Symbiochloris</taxon>
    </lineage>
</organism>
<dbReference type="InterPro" id="IPR051681">
    <property type="entry name" value="Ser/Thr_Kinases-Pseudokinases"/>
</dbReference>
<dbReference type="Gene3D" id="1.10.510.10">
    <property type="entry name" value="Transferase(Phosphotransferase) domain 1"/>
    <property type="match status" value="1"/>
</dbReference>
<keyword evidence="3 6" id="KW-0547">Nucleotide-binding</keyword>
<dbReference type="InterPro" id="IPR000719">
    <property type="entry name" value="Prot_kinase_dom"/>
</dbReference>
<evidence type="ECO:0000259" key="9">
    <source>
        <dbReference type="PROSITE" id="PS50011"/>
    </source>
</evidence>
<evidence type="ECO:0000256" key="1">
    <source>
        <dbReference type="ARBA" id="ARBA00022527"/>
    </source>
</evidence>
<sequence>MLVPRVQGINRQLAQHGTALRATAIVTEALADISITWGRAAVTQPVAGQFHVNSSSRPSFLLSNETNPDQQLFSGAACAVVDFAAVRQPQAVQWFLVEHTTFSRASYTGTSSAGVVTASICSGNCSSHHIPLLPNTTYQVVLGNAGSQSVAASYNLTTHAANSPVCAGLQAAQVIQPAFRVPASFADGLVTGRVINASANSTATYTDLFAISNASCALMGIFAPSIYATNLPRYTMHLAFSDPGVCASLAVSPAPTSAAAAFADFTGTSIGFVNAIRAGVVETSNTSIVVAPIKWNDSQPNVDIVAPIFAQQYHPLELLSGGTQSTGYNFLLNITDNATASYIFFNEVGYSRALLPQTFQGGGTAYTAGCARLSFQGDCSDGASYLLANTGPNTLADIQQNLTVYAPGAPECAGLPPPQQFSTANTSLVPLGSFNGTVTSYIFSFSQGQAAQAILAAYANVSCIFLAIDVPSGDSSLLDGYRLSLVPVPTLANQIAADGSLSLVYGGWIQTSQTCNGTSCNAAQDQWLFLDGLEPSESYYLVAGRNGYQASSALPQQEVLYLSQALSSEDQCVRARQNPQASPYGFAAASSASPPPVNGSSTGGQQSSSTGSSSSTGAVVGGVVGGIAAACLLALAALLFARRRRRQRAIKQAVAAYGVGPSPDESSRLPQSLQMGNTAATAGGGFLGSHGNTADSQSLTAQLLGSSSAFTNSSSGVHMTSTESSSFGAGLGKSRRKSSAAGSSASDNQWYIEPASLEVCRHDDGTPFKLGQGGFGSVYKALQNGVREVAVKISETMQQGRASDHDAFWREIELIAHCRDRNVLQFYGAAVNGSEVLLVTEFCERGDLYHAIAEQGGDHIDSELCWYRRGKGIALDVARGLFSLHSRRIVHFDVKSPNVLLTNEYLAKVADVGLAHPLLSRTHLTQTTGIKGTWAWQAPETITGTGVTTAADIWSFGVIMWELMTGERPQRGRYRTPRVPEEGPQSAVDLMRACMEEDPELRPTAGEIIRNLQKMDQ</sequence>
<dbReference type="EMBL" id="JALJOQ010000073">
    <property type="protein sequence ID" value="KAK9801972.1"/>
    <property type="molecule type" value="Genomic_DNA"/>
</dbReference>
<name>A0AAW1P0M8_9CHLO</name>
<keyword evidence="1" id="KW-0723">Serine/threonine-protein kinase</keyword>
<evidence type="ECO:0000256" key="3">
    <source>
        <dbReference type="ARBA" id="ARBA00022741"/>
    </source>
</evidence>
<keyword evidence="5 6" id="KW-0067">ATP-binding</keyword>
<proteinExistence type="predicted"/>
<dbReference type="InterPro" id="IPR011009">
    <property type="entry name" value="Kinase-like_dom_sf"/>
</dbReference>
<feature type="transmembrane region" description="Helical" evidence="8">
    <location>
        <begin position="618"/>
        <end position="641"/>
    </location>
</feature>
<dbReference type="AlphaFoldDB" id="A0AAW1P0M8"/>
<evidence type="ECO:0000313" key="10">
    <source>
        <dbReference type="EMBL" id="KAK9801972.1"/>
    </source>
</evidence>
<dbReference type="PANTHER" id="PTHR44329">
    <property type="entry name" value="SERINE/THREONINE-PROTEIN KINASE TNNI3K-RELATED"/>
    <property type="match status" value="1"/>
</dbReference>
<feature type="domain" description="Protein kinase" evidence="9">
    <location>
        <begin position="764"/>
        <end position="1017"/>
    </location>
</feature>
<dbReference type="GO" id="GO:0004674">
    <property type="term" value="F:protein serine/threonine kinase activity"/>
    <property type="evidence" value="ECO:0007669"/>
    <property type="project" value="UniProtKB-KW"/>
</dbReference>
<evidence type="ECO:0000256" key="5">
    <source>
        <dbReference type="ARBA" id="ARBA00022840"/>
    </source>
</evidence>
<dbReference type="InterPro" id="IPR001245">
    <property type="entry name" value="Ser-Thr/Tyr_kinase_cat_dom"/>
</dbReference>
<feature type="compositionally biased region" description="Low complexity" evidence="7">
    <location>
        <begin position="599"/>
        <end position="615"/>
    </location>
</feature>
<dbReference type="PROSITE" id="PS50011">
    <property type="entry name" value="PROTEIN_KINASE_DOM"/>
    <property type="match status" value="1"/>
</dbReference>
<evidence type="ECO:0000256" key="4">
    <source>
        <dbReference type="ARBA" id="ARBA00022777"/>
    </source>
</evidence>